<evidence type="ECO:0000313" key="3">
    <source>
        <dbReference type="EMBL" id="MBP1985730.1"/>
    </source>
</evidence>
<dbReference type="Pfam" id="PF26486">
    <property type="entry name" value="DUF8157"/>
    <property type="match status" value="1"/>
</dbReference>
<comment type="caution">
    <text evidence="3">The sequence shown here is derived from an EMBL/GenBank/DDBJ whole genome shotgun (WGS) entry which is preliminary data.</text>
</comment>
<evidence type="ECO:0000313" key="4">
    <source>
        <dbReference type="Proteomes" id="UP000823736"/>
    </source>
</evidence>
<organism evidence="3 4">
    <name type="scientific">Halolamina salifodinae</name>
    <dbReference type="NCBI Taxonomy" id="1202767"/>
    <lineage>
        <taxon>Archaea</taxon>
        <taxon>Methanobacteriati</taxon>
        <taxon>Methanobacteriota</taxon>
        <taxon>Stenosarchaea group</taxon>
        <taxon>Halobacteria</taxon>
        <taxon>Halobacteriales</taxon>
        <taxon>Haloferacaceae</taxon>
    </lineage>
</organism>
<dbReference type="RefSeq" id="WP_209489585.1">
    <property type="nucleotide sequence ID" value="NZ_JAGGLC010000001.1"/>
</dbReference>
<dbReference type="InterPro" id="IPR029063">
    <property type="entry name" value="SAM-dependent_MTases_sf"/>
</dbReference>
<gene>
    <name evidence="3" type="ORF">J2753_000203</name>
</gene>
<protein>
    <submittedName>
        <fullName evidence="3">Uncharacterized protein</fullName>
    </submittedName>
</protein>
<dbReference type="EMBL" id="JAGGLC010000001">
    <property type="protein sequence ID" value="MBP1985730.1"/>
    <property type="molecule type" value="Genomic_DNA"/>
</dbReference>
<feature type="domain" description="DUF8157" evidence="1">
    <location>
        <begin position="5"/>
        <end position="55"/>
    </location>
</feature>
<dbReference type="AlphaFoldDB" id="A0A8T4GTK2"/>
<dbReference type="Proteomes" id="UP000823736">
    <property type="component" value="Unassembled WGS sequence"/>
</dbReference>
<dbReference type="OrthoDB" id="117536at2157"/>
<name>A0A8T4GTK2_9EURY</name>
<accession>A0A8T4GTK2</accession>
<keyword evidence="4" id="KW-1185">Reference proteome</keyword>
<dbReference type="SUPFAM" id="SSF53335">
    <property type="entry name" value="S-adenosyl-L-methionine-dependent methyltransferases"/>
    <property type="match status" value="1"/>
</dbReference>
<sequence length="517" mass="56688">MSVDRSRLRDTVNYLREVRPIDPGEIQEYFDETPHPAVVRQALQDEAFDLDLIERGDGTFVPADDAPVDPPGWSAQELPSQYESVVVDRLVERFGLNWADGESGDRLRGAIRRLKEDYYHGNPVEYDEVAALGYAIYHLPDYYAAMGYVLDDLAENGDLPRKLRVLDVGAGVGGPALALIDYLHEAAGETGGSPAQEAGEDESPPLIEYHALEPSPAADLLSDLLEETPRNVRTTVHRETAEDFDPESLGEIDLLTFCNVLSELDDPAHTAERYLDAVAGDGSPATGAGDADDGTLLAMAPADLETATGLREVERTLARPDSGPSVYSPTLRLWPDEAPSDRGWSFDVRPEVEAPRMQQQLAAGERGVDAVEEDDDRDPFLKTTVQFAYTLLRPDGKRRTQIAAAADRHAKAAEMERHVSNRIDLLTVKLSPDLSRQGERTREYGADPNPVFKIGDGSEDVEQYAVLTRPSGLNQDLQEAPYGAVLSIENALVLWNDDEAAYNLVVDGETVVDLVVP</sequence>
<dbReference type="Gene3D" id="3.40.50.150">
    <property type="entry name" value="Vaccinia Virus protein VP39"/>
    <property type="match status" value="1"/>
</dbReference>
<evidence type="ECO:0000259" key="2">
    <source>
        <dbReference type="Pfam" id="PF26487"/>
    </source>
</evidence>
<proteinExistence type="predicted"/>
<dbReference type="InterPro" id="IPR058959">
    <property type="entry name" value="DUF8157_C"/>
</dbReference>
<reference evidence="3" key="1">
    <citation type="submission" date="2021-03" db="EMBL/GenBank/DDBJ databases">
        <title>Genomic Encyclopedia of Type Strains, Phase IV (KMG-IV): sequencing the most valuable type-strain genomes for metagenomic binning, comparative biology and taxonomic classification.</title>
        <authorList>
            <person name="Goeker M."/>
        </authorList>
    </citation>
    <scope>NUCLEOTIDE SEQUENCE</scope>
    <source>
        <strain evidence="3">DSM 26232</strain>
    </source>
</reference>
<dbReference type="CDD" id="cd02440">
    <property type="entry name" value="AdoMet_MTases"/>
    <property type="match status" value="1"/>
</dbReference>
<dbReference type="InterPro" id="IPR058470">
    <property type="entry name" value="DUF8157_N"/>
</dbReference>
<feature type="domain" description="DUF8157" evidence="2">
    <location>
        <begin position="413"/>
        <end position="514"/>
    </location>
</feature>
<evidence type="ECO:0000259" key="1">
    <source>
        <dbReference type="Pfam" id="PF26486"/>
    </source>
</evidence>
<dbReference type="Pfam" id="PF26487">
    <property type="entry name" value="DUF8157_C"/>
    <property type="match status" value="1"/>
</dbReference>